<dbReference type="InterPro" id="IPR051207">
    <property type="entry name" value="ComplexI_NDUFA9_subunit"/>
</dbReference>
<proteinExistence type="predicted"/>
<dbReference type="EMBL" id="JAGFOA010000001">
    <property type="protein sequence ID" value="MBO3662376.1"/>
    <property type="molecule type" value="Genomic_DNA"/>
</dbReference>
<organism evidence="3 4">
    <name type="scientific">Microbacterium stercoris</name>
    <dbReference type="NCBI Taxonomy" id="2820289"/>
    <lineage>
        <taxon>Bacteria</taxon>
        <taxon>Bacillati</taxon>
        <taxon>Actinomycetota</taxon>
        <taxon>Actinomycetes</taxon>
        <taxon>Micrococcales</taxon>
        <taxon>Microbacteriaceae</taxon>
        <taxon>Microbacterium</taxon>
    </lineage>
</organism>
<dbReference type="InterPro" id="IPR036291">
    <property type="entry name" value="NAD(P)-bd_dom_sf"/>
</dbReference>
<evidence type="ECO:0000313" key="4">
    <source>
        <dbReference type="Proteomes" id="UP000680132"/>
    </source>
</evidence>
<dbReference type="Pfam" id="PF13460">
    <property type="entry name" value="NAD_binding_10"/>
    <property type="match status" value="1"/>
</dbReference>
<dbReference type="Gene3D" id="3.40.50.720">
    <property type="entry name" value="NAD(P)-binding Rossmann-like Domain"/>
    <property type="match status" value="1"/>
</dbReference>
<dbReference type="SUPFAM" id="SSF51735">
    <property type="entry name" value="NAD(P)-binding Rossmann-fold domains"/>
    <property type="match status" value="1"/>
</dbReference>
<comment type="caution">
    <text evidence="3">The sequence shown here is derived from an EMBL/GenBank/DDBJ whole genome shotgun (WGS) entry which is preliminary data.</text>
</comment>
<dbReference type="InterPro" id="IPR016040">
    <property type="entry name" value="NAD(P)-bd_dom"/>
</dbReference>
<evidence type="ECO:0000313" key="3">
    <source>
        <dbReference type="EMBL" id="MBO3664368.1"/>
    </source>
</evidence>
<dbReference type="Proteomes" id="UP000680132">
    <property type="component" value="Unassembled WGS sequence"/>
</dbReference>
<reference evidence="3" key="1">
    <citation type="submission" date="2021-03" db="EMBL/GenBank/DDBJ databases">
        <title>Microbacterium sp. nov., a novel actinobacterium isolated from cow dung.</title>
        <authorList>
            <person name="Zhang L."/>
        </authorList>
    </citation>
    <scope>NUCLEOTIDE SEQUENCE</scope>
    <source>
        <strain evidence="3">NEAU-LLB</strain>
    </source>
</reference>
<gene>
    <name evidence="2" type="ORF">J5V96_02500</name>
    <name evidence="3" type="ORF">J5V96_12745</name>
</gene>
<dbReference type="AlphaFoldDB" id="A0A939QK23"/>
<feature type="domain" description="NAD(P)-binding" evidence="1">
    <location>
        <begin position="7"/>
        <end position="171"/>
    </location>
</feature>
<sequence length="247" mass="25545">MKIAVAGGTGTVGAHVVAAARASGHHTVVLSRSAGIDLTTGRGLADALSGVDAVIDVASTSTLSGRKSVAFFETVTRQLLEAERAAGVTRHVALSIVGAAQIADGYYAGKAAQERLVQASGTGWTILRATQFHEFAAQTAAQGRMLGLHVVPAMTSQPVAAREVAAALVTLAEGEPQGIAPDLAGPRVESMPELVRRWLRHMGSKGPVLTVPLPGRFGRGIRSDTILPGAGATIGRQTFDEWLAEQD</sequence>
<evidence type="ECO:0000259" key="1">
    <source>
        <dbReference type="Pfam" id="PF13460"/>
    </source>
</evidence>
<evidence type="ECO:0000313" key="2">
    <source>
        <dbReference type="EMBL" id="MBO3662376.1"/>
    </source>
</evidence>
<dbReference type="PANTHER" id="PTHR12126:SF11">
    <property type="entry name" value="NADH DEHYDROGENASE [UBIQUINONE] 1 ALPHA SUBCOMPLEX SUBUNIT 9, MITOCHONDRIAL"/>
    <property type="match status" value="1"/>
</dbReference>
<name>A0A939QK23_9MICO</name>
<keyword evidence="4" id="KW-1185">Reference proteome</keyword>
<dbReference type="RefSeq" id="WP_208500058.1">
    <property type="nucleotide sequence ID" value="NZ_JAGFOA010000001.1"/>
</dbReference>
<dbReference type="EMBL" id="JAGFOA010000005">
    <property type="protein sequence ID" value="MBO3664368.1"/>
    <property type="molecule type" value="Genomic_DNA"/>
</dbReference>
<protein>
    <submittedName>
        <fullName evidence="3">NAD(P)H-binding protein</fullName>
    </submittedName>
</protein>
<dbReference type="PANTHER" id="PTHR12126">
    <property type="entry name" value="NADH-UBIQUINONE OXIDOREDUCTASE 39 KDA SUBUNIT-RELATED"/>
    <property type="match status" value="1"/>
</dbReference>
<dbReference type="GO" id="GO:0044877">
    <property type="term" value="F:protein-containing complex binding"/>
    <property type="evidence" value="ECO:0007669"/>
    <property type="project" value="TreeGrafter"/>
</dbReference>
<accession>A0A939QK23</accession>